<organism evidence="2 3">
    <name type="scientific">Tritrichomonas foetus</name>
    <dbReference type="NCBI Taxonomy" id="1144522"/>
    <lineage>
        <taxon>Eukaryota</taxon>
        <taxon>Metamonada</taxon>
        <taxon>Parabasalia</taxon>
        <taxon>Tritrichomonadida</taxon>
        <taxon>Tritrichomonadidae</taxon>
        <taxon>Tritrichomonas</taxon>
    </lineage>
</organism>
<evidence type="ECO:0000313" key="2">
    <source>
        <dbReference type="EMBL" id="OHT06771.1"/>
    </source>
</evidence>
<dbReference type="RefSeq" id="XP_068359907.1">
    <property type="nucleotide sequence ID" value="XM_068492502.1"/>
</dbReference>
<sequence length="734" mass="86196">MPYIDEPLTKQADGDILILFDLARKEIRQMFLNINMLARYNGKVMSRKITNVNEFYEVLDQLPKLGYMIDCVINERDTYKNNLIKLLDKITVVLDRSLNGFTLTYDDDILSSSGKFEAFLQIFDSVNTILRNQIGPNPLNEEALYNQQVLTSLSPIILQFLHDVADYHVIDEDFAKPLTKDHANVFISTLSEFLKAIETSTFDIKNPLNSIHKLQQQINALEDVNLGLTAELSEAVAQHKFFEREYYKLLEAVKNETVGCEIKNKVIDQERNKNHKLGKKIKHLEATIEAGDKVIKKKDEEIEELRKRVANQEQQCKEVNKYREQINSLEATRQKQMNDINRINKEIITEKNKSAGLQKQIDILNEQLQHARDQLASKDQSESLKKYLEDLTQDFNLFNRSIPDLIKNPDNINNIDFRIKEIKDAFSVINKTYFQNISKKNNENNNNENNNENDDNEKISELEAALNEYKAAMSELEQQNKRLKTSEEKHYRKVIELQLEIDFMKNEQPFYKKMYEDLLNNNLTHYDLNIIEPMTNANDEDLRGQAFIHYLKSLKEHQEQTINNAENTENEDTFLIYDGMTTKLFYDELQIADFISNLSTYWRQNNFAAVYNLYVNHLADIVIEKNLDDDTKNRLYDLDNKLSALNHRYAYLEKFYKGMEPLLISAGWKWNSNKNLFEPNDTSQVNDNQSNEDMALYTKWQEDRNRLIAEYNEKLAESSHNYYELSEQNRKLQE</sequence>
<reference evidence="2" key="1">
    <citation type="submission" date="2016-10" db="EMBL/GenBank/DDBJ databases">
        <authorList>
            <person name="Benchimol M."/>
            <person name="Almeida L.G."/>
            <person name="Vasconcelos A.T."/>
            <person name="Perreira-Neves A."/>
            <person name="Rosa I.A."/>
            <person name="Tasca T."/>
            <person name="Bogo M.R."/>
            <person name="de Souza W."/>
        </authorList>
    </citation>
    <scope>NUCLEOTIDE SEQUENCE [LARGE SCALE GENOMIC DNA]</scope>
    <source>
        <strain evidence="2">K</strain>
    </source>
</reference>
<comment type="caution">
    <text evidence="2">The sequence shown here is derived from an EMBL/GenBank/DDBJ whole genome shotgun (WGS) entry which is preliminary data.</text>
</comment>
<accession>A0A1J4K6F9</accession>
<protein>
    <submittedName>
        <fullName evidence="2">Uncharacterized protein</fullName>
    </submittedName>
</protein>
<name>A0A1J4K6F9_9EUKA</name>
<gene>
    <name evidence="2" type="ORF">TRFO_05458</name>
</gene>
<evidence type="ECO:0000256" key="1">
    <source>
        <dbReference type="SAM" id="Coils"/>
    </source>
</evidence>
<keyword evidence="1" id="KW-0175">Coiled coil</keyword>
<keyword evidence="3" id="KW-1185">Reference proteome</keyword>
<dbReference type="EMBL" id="MLAK01000716">
    <property type="protein sequence ID" value="OHT06771.1"/>
    <property type="molecule type" value="Genomic_DNA"/>
</dbReference>
<dbReference type="GeneID" id="94827206"/>
<feature type="coiled-coil region" evidence="1">
    <location>
        <begin position="437"/>
        <end position="493"/>
    </location>
</feature>
<dbReference type="AlphaFoldDB" id="A0A1J4K6F9"/>
<evidence type="ECO:0000313" key="3">
    <source>
        <dbReference type="Proteomes" id="UP000179807"/>
    </source>
</evidence>
<dbReference type="VEuPathDB" id="TrichDB:TRFO_05458"/>
<proteinExistence type="predicted"/>
<feature type="coiled-coil region" evidence="1">
    <location>
        <begin position="267"/>
        <end position="381"/>
    </location>
</feature>
<dbReference type="Proteomes" id="UP000179807">
    <property type="component" value="Unassembled WGS sequence"/>
</dbReference>